<proteinExistence type="predicted"/>
<reference evidence="3 4" key="1">
    <citation type="submission" date="2022-04" db="EMBL/GenBank/DDBJ databases">
        <title>Human microbiome associated bacterial genomes.</title>
        <authorList>
            <person name="Sandstrom S."/>
            <person name="Salamzade R."/>
            <person name="Kalan L.R."/>
        </authorList>
    </citation>
    <scope>NUCLEOTIDE SEQUENCE [LARGE SCALE GENOMIC DNA]</scope>
    <source>
        <strain evidence="4">p3-SID1799</strain>
    </source>
</reference>
<dbReference type="InterPro" id="IPR025445">
    <property type="entry name" value="DUF4191"/>
</dbReference>
<dbReference type="Pfam" id="PF13829">
    <property type="entry name" value="DUF4191"/>
    <property type="match status" value="1"/>
</dbReference>
<gene>
    <name evidence="3" type="ORF">M3D15_03805</name>
</gene>
<keyword evidence="4" id="KW-1185">Reference proteome</keyword>
<dbReference type="Proteomes" id="UP001525379">
    <property type="component" value="Unassembled WGS sequence"/>
</dbReference>
<dbReference type="EMBL" id="JALXSQ010000010">
    <property type="protein sequence ID" value="MCT2042462.1"/>
    <property type="molecule type" value="Genomic_DNA"/>
</dbReference>
<comment type="caution">
    <text evidence="3">The sequence shown here is derived from an EMBL/GenBank/DDBJ whole genome shotgun (WGS) entry which is preliminary data.</text>
</comment>
<keyword evidence="2" id="KW-0812">Transmembrane</keyword>
<organism evidence="3 4">
    <name type="scientific">Pseudoclavibacter albus</name>
    <dbReference type="NCBI Taxonomy" id="272241"/>
    <lineage>
        <taxon>Bacteria</taxon>
        <taxon>Bacillati</taxon>
        <taxon>Actinomycetota</taxon>
        <taxon>Actinomycetes</taxon>
        <taxon>Micrococcales</taxon>
        <taxon>Microbacteriaceae</taxon>
        <taxon>Pseudoclavibacter</taxon>
    </lineage>
</organism>
<keyword evidence="2" id="KW-0472">Membrane</keyword>
<evidence type="ECO:0000313" key="4">
    <source>
        <dbReference type="Proteomes" id="UP001525379"/>
    </source>
</evidence>
<protein>
    <submittedName>
        <fullName evidence="3">DUF4191 domain-containing protein</fullName>
    </submittedName>
</protein>
<feature type="transmembrane region" description="Helical" evidence="2">
    <location>
        <begin position="66"/>
        <end position="87"/>
    </location>
</feature>
<dbReference type="RefSeq" id="WP_206394746.1">
    <property type="nucleotide sequence ID" value="NZ_JAFDPW010000001.1"/>
</dbReference>
<evidence type="ECO:0000313" key="3">
    <source>
        <dbReference type="EMBL" id="MCT2042462.1"/>
    </source>
</evidence>
<keyword evidence="2" id="KW-1133">Transmembrane helix</keyword>
<evidence type="ECO:0000256" key="2">
    <source>
        <dbReference type="SAM" id="Phobius"/>
    </source>
</evidence>
<feature type="transmembrane region" description="Helical" evidence="2">
    <location>
        <begin position="38"/>
        <end position="60"/>
    </location>
</feature>
<sequence>MAKSTSSGTNEAAKEPGRIAQIRQVTKMTVKHDAASRWIFLAAFLLPVIVAIVLAATLYLSNWLMWILLLIVGVLLGLLFFMFALNWRAEKVAFQQIDGRTGAAGQVLNSQLRGAWVASDMPVAFNPKTQDCVFRAIGKPGIVFVTEGHPESVKRLLADERRKTQRVAPNVPIHHVHVGSGSDEVKLGGLRRALGKLPGSLTKPEIQAIANRLSSLKTNQMPIPKGIDPMRVRPSRKAMR</sequence>
<feature type="region of interest" description="Disordered" evidence="1">
    <location>
        <begin position="220"/>
        <end position="240"/>
    </location>
</feature>
<accession>A0ABT2HVX0</accession>
<name>A0ABT2HVX0_9MICO</name>
<evidence type="ECO:0000256" key="1">
    <source>
        <dbReference type="SAM" id="MobiDB-lite"/>
    </source>
</evidence>